<protein>
    <submittedName>
        <fullName evidence="1">Uncharacterized protein</fullName>
    </submittedName>
</protein>
<name>A0A5E7ZSS2_9SPHN</name>
<dbReference type="AlphaFoldDB" id="A0A5E7ZSS2"/>
<dbReference type="Proteomes" id="UP000326857">
    <property type="component" value="Unassembled WGS sequence"/>
</dbReference>
<proteinExistence type="predicted"/>
<evidence type="ECO:0000313" key="1">
    <source>
        <dbReference type="EMBL" id="VVT21714.1"/>
    </source>
</evidence>
<gene>
    <name evidence="1" type="ORF">SPHINGO391_470246</name>
</gene>
<accession>A0A5E7ZSS2</accession>
<dbReference type="EMBL" id="CABVLI010000042">
    <property type="protein sequence ID" value="VVT21714.1"/>
    <property type="molecule type" value="Genomic_DNA"/>
</dbReference>
<organism evidence="1 2">
    <name type="scientific">Sphingomonas aurantiaca</name>
    <dbReference type="NCBI Taxonomy" id="185949"/>
    <lineage>
        <taxon>Bacteria</taxon>
        <taxon>Pseudomonadati</taxon>
        <taxon>Pseudomonadota</taxon>
        <taxon>Alphaproteobacteria</taxon>
        <taxon>Sphingomonadales</taxon>
        <taxon>Sphingomonadaceae</taxon>
        <taxon>Sphingomonas</taxon>
    </lineage>
</organism>
<evidence type="ECO:0000313" key="2">
    <source>
        <dbReference type="Proteomes" id="UP000326857"/>
    </source>
</evidence>
<reference evidence="1 2" key="1">
    <citation type="submission" date="2019-09" db="EMBL/GenBank/DDBJ databases">
        <authorList>
            <person name="Dittami M. S."/>
        </authorList>
    </citation>
    <scope>NUCLEOTIDE SEQUENCE [LARGE SCALE GENOMIC DNA]</scope>
    <source>
        <strain evidence="1">SPHINGO391</strain>
    </source>
</reference>
<sequence length="37" mass="3969">MKPLGREQVTGGGNDTLAAPDLMLHCTQNHILNAFFG</sequence>